<proteinExistence type="inferred from homology"/>
<dbReference type="NCBIfam" id="NF008121">
    <property type="entry name" value="PRK10869.1"/>
    <property type="match status" value="1"/>
</dbReference>
<reference evidence="12" key="2">
    <citation type="submission" date="2023-07" db="EMBL/GenBank/DDBJ databases">
        <title>Complete genome sequence of Ligilactobacillus salivarius SRCM217594 isolated from Gallus gallus domesticus feces.</title>
        <authorList>
            <person name="Yang H.-G."/>
            <person name="Ryu M.-S."/>
            <person name="Ha G.-S."/>
            <person name="Yang H.-J."/>
            <person name="Jeong D.-Y."/>
        </authorList>
    </citation>
    <scope>NUCLEOTIDE SEQUENCE</scope>
    <source>
        <strain evidence="12">SRCM217594</strain>
    </source>
</reference>
<gene>
    <name evidence="12" type="primary">recN</name>
    <name evidence="13" type="ORF">B6U56_02975</name>
    <name evidence="12" type="ORF">QYC35_05505</name>
</gene>
<keyword evidence="10" id="KW-0175">Coiled coil</keyword>
<evidence type="ECO:0000256" key="9">
    <source>
        <dbReference type="PIRNR" id="PIRNR003128"/>
    </source>
</evidence>
<evidence type="ECO:0000256" key="10">
    <source>
        <dbReference type="SAM" id="Coils"/>
    </source>
</evidence>
<dbReference type="GO" id="GO:0043590">
    <property type="term" value="C:bacterial nucleoid"/>
    <property type="evidence" value="ECO:0007669"/>
    <property type="project" value="TreeGrafter"/>
</dbReference>
<organism evidence="13 14">
    <name type="scientific">Ligilactobacillus salivarius</name>
    <dbReference type="NCBI Taxonomy" id="1624"/>
    <lineage>
        <taxon>Bacteria</taxon>
        <taxon>Bacillati</taxon>
        <taxon>Bacillota</taxon>
        <taxon>Bacilli</taxon>
        <taxon>Lactobacillales</taxon>
        <taxon>Lactobacillaceae</taxon>
        <taxon>Ligilactobacillus</taxon>
    </lineage>
</organism>
<dbReference type="FunFam" id="3.40.50.300:FF:000319">
    <property type="entry name" value="DNA repair protein RecN"/>
    <property type="match status" value="1"/>
</dbReference>
<dbReference type="Proteomes" id="UP000192575">
    <property type="component" value="Unassembled WGS sequence"/>
</dbReference>
<dbReference type="PANTHER" id="PTHR11059">
    <property type="entry name" value="DNA REPAIR PROTEIN RECN"/>
    <property type="match status" value="1"/>
</dbReference>
<evidence type="ECO:0000256" key="6">
    <source>
        <dbReference type="ARBA" id="ARBA00022840"/>
    </source>
</evidence>
<dbReference type="Gene3D" id="3.40.50.300">
    <property type="entry name" value="P-loop containing nucleotide triphosphate hydrolases"/>
    <property type="match status" value="2"/>
</dbReference>
<dbReference type="GO" id="GO:0005524">
    <property type="term" value="F:ATP binding"/>
    <property type="evidence" value="ECO:0007669"/>
    <property type="project" value="UniProtKB-KW"/>
</dbReference>
<keyword evidence="5 9" id="KW-0227">DNA damage</keyword>
<dbReference type="Pfam" id="PF02463">
    <property type="entry name" value="SMC_N"/>
    <property type="match status" value="1"/>
</dbReference>
<accession>A0A1V9RE12</accession>
<evidence type="ECO:0000256" key="1">
    <source>
        <dbReference type="ARBA" id="ARBA00003618"/>
    </source>
</evidence>
<keyword evidence="6" id="KW-0067">ATP-binding</keyword>
<dbReference type="FunFam" id="3.40.50.300:FF:000356">
    <property type="entry name" value="DNA repair protein RecN"/>
    <property type="match status" value="1"/>
</dbReference>
<dbReference type="InterPro" id="IPR027417">
    <property type="entry name" value="P-loop_NTPase"/>
</dbReference>
<reference evidence="13 14" key="1">
    <citation type="submission" date="2017-03" db="EMBL/GenBank/DDBJ databases">
        <title>Phylogenomics and comparative genomics of Lactobacillus salivarius, a mammalian gut commensal.</title>
        <authorList>
            <person name="Harris H.M."/>
        </authorList>
    </citation>
    <scope>NUCLEOTIDE SEQUENCE [LARGE SCALE GENOMIC DNA]</scope>
    <source>
        <strain evidence="13 14">JCM 1047</strain>
    </source>
</reference>
<evidence type="ECO:0000259" key="11">
    <source>
        <dbReference type="Pfam" id="PF02463"/>
    </source>
</evidence>
<evidence type="ECO:0000256" key="4">
    <source>
        <dbReference type="ARBA" id="ARBA00022741"/>
    </source>
</evidence>
<keyword evidence="7 9" id="KW-0234">DNA repair</keyword>
<dbReference type="PANTHER" id="PTHR11059:SF0">
    <property type="entry name" value="DNA REPAIR PROTEIN RECN"/>
    <property type="match status" value="1"/>
</dbReference>
<dbReference type="GO" id="GO:0009432">
    <property type="term" value="P:SOS response"/>
    <property type="evidence" value="ECO:0007669"/>
    <property type="project" value="TreeGrafter"/>
</dbReference>
<dbReference type="Proteomes" id="UP001174888">
    <property type="component" value="Unassembled WGS sequence"/>
</dbReference>
<dbReference type="InterPro" id="IPR003395">
    <property type="entry name" value="RecF/RecN/SMC_N"/>
</dbReference>
<feature type="coiled-coil region" evidence="10">
    <location>
        <begin position="330"/>
        <end position="371"/>
    </location>
</feature>
<dbReference type="GO" id="GO:0006310">
    <property type="term" value="P:DNA recombination"/>
    <property type="evidence" value="ECO:0007669"/>
    <property type="project" value="InterPro"/>
</dbReference>
<dbReference type="PIRSF" id="PIRSF003128">
    <property type="entry name" value="RecN"/>
    <property type="match status" value="1"/>
</dbReference>
<comment type="function">
    <text evidence="1 9">May be involved in recombinational repair of damaged DNA.</text>
</comment>
<evidence type="ECO:0000313" key="14">
    <source>
        <dbReference type="Proteomes" id="UP000192575"/>
    </source>
</evidence>
<dbReference type="SUPFAM" id="SSF52540">
    <property type="entry name" value="P-loop containing nucleoside triphosphate hydrolases"/>
    <property type="match status" value="2"/>
</dbReference>
<evidence type="ECO:0000256" key="7">
    <source>
        <dbReference type="ARBA" id="ARBA00023204"/>
    </source>
</evidence>
<name>A0A1V9RE12_9LACO</name>
<evidence type="ECO:0000313" key="12">
    <source>
        <dbReference type="EMBL" id="MDN4833692.1"/>
    </source>
</evidence>
<dbReference type="GO" id="GO:0006281">
    <property type="term" value="P:DNA repair"/>
    <property type="evidence" value="ECO:0007669"/>
    <property type="project" value="UniProtKB-KW"/>
</dbReference>
<protein>
    <recommendedName>
        <fullName evidence="3 9">DNA repair protein RecN</fullName>
    </recommendedName>
    <alternativeName>
        <fullName evidence="8 9">Recombination protein N</fullName>
    </alternativeName>
</protein>
<evidence type="ECO:0000256" key="8">
    <source>
        <dbReference type="ARBA" id="ARBA00033408"/>
    </source>
</evidence>
<keyword evidence="4" id="KW-0547">Nucleotide-binding</keyword>
<evidence type="ECO:0000256" key="5">
    <source>
        <dbReference type="ARBA" id="ARBA00022763"/>
    </source>
</evidence>
<sequence length="555" mass="63193">MLQELSIKDFAIIDEIQISFQPKMTVLTGETGAGKSIIIDALGLLAGGRGSTEFIRKGEKKAVIQGLFTLPREANTYNILEEYGIDSEDGQIILQRDLYRGGRNICRINGMMVNLATLRKVGETLIDIHGQNEHQELMKPENHIDLLDEYDKKTSELRNQYQVVYQNYRKLKLSMEKKEADEKAWAQRLDMLNFQVKEIGEAGLKINEEDELVEEKNKLDNFQAIHDALELSYQILSGEKIDVVGNLGNAMNELSDVSDLSENLQEINTKISDAFYSLEDVARDISDELDSMEWNGERLNEIEERLELIHQLKRKYGDTIEDILHYHIRIVKELREMENAEQNSEKQERQLSEALEKVKELAIKLSKQREKSAKKLEKMIHEQLSALYMDKAVFEVKFLNNSKLYSKGIDKVEFYIQTNPGEEMGPLAKIASGGELSRIMLALKTIFSQKMGVTSIIFDEVDTGVSGRVAQAIAEKISQISNNSQVLCITHLPQVAAIADNHYYISKSVNDGRTETSLEELDEKQKIREIARMLSGSEITELTLKHAEELIKMSK</sequence>
<dbReference type="EMBL" id="JAUIQT010000001">
    <property type="protein sequence ID" value="MDN4833692.1"/>
    <property type="molecule type" value="Genomic_DNA"/>
</dbReference>
<feature type="domain" description="RecF/RecN/SMC N-terminal" evidence="11">
    <location>
        <begin position="1"/>
        <end position="508"/>
    </location>
</feature>
<dbReference type="CDD" id="cd03241">
    <property type="entry name" value="ABC_RecN"/>
    <property type="match status" value="2"/>
</dbReference>
<dbReference type="NCBIfam" id="TIGR00634">
    <property type="entry name" value="recN"/>
    <property type="match status" value="1"/>
</dbReference>
<evidence type="ECO:0000256" key="3">
    <source>
        <dbReference type="ARBA" id="ARBA00021315"/>
    </source>
</evidence>
<dbReference type="AlphaFoldDB" id="A0A1V9RE12"/>
<dbReference type="InterPro" id="IPR004604">
    <property type="entry name" value="DNA_recomb/repair_RecN"/>
</dbReference>
<comment type="similarity">
    <text evidence="2 9">Belongs to the RecN family.</text>
</comment>
<evidence type="ECO:0000256" key="2">
    <source>
        <dbReference type="ARBA" id="ARBA00009441"/>
    </source>
</evidence>
<dbReference type="RefSeq" id="WP_003705932.1">
    <property type="nucleotide sequence ID" value="NZ_JAUIQT010000001.1"/>
</dbReference>
<dbReference type="EMBL" id="NBEF01000014">
    <property type="protein sequence ID" value="OQQ91387.1"/>
    <property type="molecule type" value="Genomic_DNA"/>
</dbReference>
<comment type="caution">
    <text evidence="13">The sequence shown here is derived from an EMBL/GenBank/DDBJ whole genome shotgun (WGS) entry which is preliminary data.</text>
</comment>
<evidence type="ECO:0000313" key="13">
    <source>
        <dbReference type="EMBL" id="OQQ91387.1"/>
    </source>
</evidence>